<feature type="chain" id="PRO_5004212452" evidence="1">
    <location>
        <begin position="34"/>
        <end position="673"/>
    </location>
</feature>
<dbReference type="STRING" id="56780.SYN_01866"/>
<feature type="signal peptide" evidence="1">
    <location>
        <begin position="1"/>
        <end position="33"/>
    </location>
</feature>
<gene>
    <name evidence="2" type="ORF">SYN_01866</name>
</gene>
<keyword evidence="1" id="KW-0732">Signal</keyword>
<dbReference type="KEGG" id="sat:SYN_01866"/>
<sequence>MAKRSMKWSRDTGRPVRVLFLLFLCFAPGIVHAAGSGDPGQAGNDLGSAAVQRFGSPGTVNSEISVPMTSRDTPMRTLDGNKFFSAQLLCPSSRKFIEVSIQVGGSGDLSQIAVSQDLDMDGNTDFVFSVPFPVSGVCANGIISCQAGTWGNCSYYRWSADASARVGLATAAISDLGGCYCVNASCGSNLVQGNLSTVLRDLGGGVSSAVQAVNRKYAVTDVKEEGSTITYYGQDAGQCSGSPGPYGSSSPEQYYSAGSDAGLANAKDAAQISQAGDPASYYSLIANSQAAQESQGDYRQCSIIRNITVTTVTGCSSPGDSLDPSLNGCTINDLSPYPRTIKTHDGGSGGSCYFPQPGSITSSGGSLYIGNYLCGDPHGGVVKNARIRFLCGGAQVIVYSREYETAALSCPSGDLAWIEGWYYTSNANHISCPAGYSDGLCNGLCCMKPADKTDIIDDTVDNRCLAYETDPQCRLRDEQSDGVHTFNNYNPTTLSPLSSCRTFTGYLPHDVCRDWWRKDRTYICKTPGRYDFTDTKRRVDAVYSSSSAHSGSLVYTDLSKDADGSWKTESVTSPLGAVTQGSSSDSCDQACKTKKLKSDTQAGKTGNKAQYQKSAAAYDFFYRLCRNGVCPTGDGEEVVNACGCLNDFSEAASVLSVLNAAGKDLICTTGARY</sequence>
<dbReference type="PROSITE" id="PS00250">
    <property type="entry name" value="TGF_BETA_1"/>
    <property type="match status" value="1"/>
</dbReference>
<protein>
    <submittedName>
        <fullName evidence="2">Hypothetical exported protein</fullName>
    </submittedName>
</protein>
<proteinExistence type="predicted"/>
<dbReference type="HOGENOM" id="CLU_425718_0_0_7"/>
<accession>Q2LTZ8</accession>
<dbReference type="GO" id="GO:0008083">
    <property type="term" value="F:growth factor activity"/>
    <property type="evidence" value="ECO:0007669"/>
    <property type="project" value="InterPro"/>
</dbReference>
<dbReference type="InParanoid" id="Q2LTZ8"/>
<evidence type="ECO:0000256" key="1">
    <source>
        <dbReference type="SAM" id="SignalP"/>
    </source>
</evidence>
<evidence type="ECO:0000313" key="3">
    <source>
        <dbReference type="Proteomes" id="UP000001933"/>
    </source>
</evidence>
<dbReference type="EMBL" id="CP000252">
    <property type="protein sequence ID" value="ABC77558.1"/>
    <property type="molecule type" value="Genomic_DNA"/>
</dbReference>
<reference evidence="2 3" key="1">
    <citation type="journal article" date="2007" name="Proc. Natl. Acad. Sci. U.S.A.">
        <title>The genome of Syntrophus aciditrophicus: life at the thermodynamic limit of microbial growth.</title>
        <authorList>
            <person name="McInerney M.J."/>
            <person name="Rohlin L."/>
            <person name="Mouttaki H."/>
            <person name="Kim U."/>
            <person name="Krupp R.S."/>
            <person name="Rios-Hernandez L."/>
            <person name="Sieber J."/>
            <person name="Struchtemeyer C.G."/>
            <person name="Bhattacharyya A."/>
            <person name="Campbell J.W."/>
            <person name="Gunsalus R.P."/>
        </authorList>
    </citation>
    <scope>NUCLEOTIDE SEQUENCE [LARGE SCALE GENOMIC DNA]</scope>
    <source>
        <strain evidence="2 3">SB</strain>
    </source>
</reference>
<name>Q2LTZ8_SYNAS</name>
<evidence type="ECO:0000313" key="2">
    <source>
        <dbReference type="EMBL" id="ABC77558.1"/>
    </source>
</evidence>
<dbReference type="eggNOG" id="ENOG5030D89">
    <property type="taxonomic scope" value="Bacteria"/>
</dbReference>
<organism evidence="2 3">
    <name type="scientific">Syntrophus aciditrophicus (strain SB)</name>
    <dbReference type="NCBI Taxonomy" id="56780"/>
    <lineage>
        <taxon>Bacteria</taxon>
        <taxon>Pseudomonadati</taxon>
        <taxon>Thermodesulfobacteriota</taxon>
        <taxon>Syntrophia</taxon>
        <taxon>Syntrophales</taxon>
        <taxon>Syntrophaceae</taxon>
        <taxon>Syntrophus</taxon>
    </lineage>
</organism>
<dbReference type="AlphaFoldDB" id="Q2LTZ8"/>
<dbReference type="Proteomes" id="UP000001933">
    <property type="component" value="Chromosome"/>
</dbReference>
<dbReference type="InterPro" id="IPR017948">
    <property type="entry name" value="TGFb_CS"/>
</dbReference>
<keyword evidence="3" id="KW-1185">Reference proteome</keyword>